<feature type="region of interest" description="Disordered" evidence="5">
    <location>
        <begin position="134"/>
        <end position="197"/>
    </location>
</feature>
<dbReference type="OrthoDB" id="272778at2759"/>
<evidence type="ECO:0000313" key="8">
    <source>
        <dbReference type="Proteomes" id="UP000092993"/>
    </source>
</evidence>
<dbReference type="Gene3D" id="1.20.1540.10">
    <property type="entry name" value="Rhomboid-like"/>
    <property type="match status" value="1"/>
</dbReference>
<proteinExistence type="predicted"/>
<accession>A0A1C7LZM3</accession>
<protein>
    <submittedName>
        <fullName evidence="7">DSC E3 ubiquitin ligase complex subunit 2</fullName>
    </submittedName>
</protein>
<dbReference type="EMBL" id="LUGG01000014">
    <property type="protein sequence ID" value="OBZ70145.1"/>
    <property type="molecule type" value="Genomic_DNA"/>
</dbReference>
<sequence length="268" mass="29217">MSFEHASVTKGLMLGIALTSIAAGIFDVKHYLHLQLIPHISKYHQYWRLFAHHVACANSSDLFLTELLLYNAGVTIERTFGSVKFASFIFISTIISIITRWRIPHRVVNFGEAWIKPLLGEGRSIRRTNRVLPEPQTSARRRRTDAAAALDEDEVVTTARSSRSHPTRPARGSILNIPGANTPASSNDEGTPESDATGGVVRQWMSELAGGARPSTGGVGTVRAPSESEIQILTGMFPDVGREVILGVLQRSPNIEAAAETLLSSQTH</sequence>
<evidence type="ECO:0000256" key="2">
    <source>
        <dbReference type="ARBA" id="ARBA00022692"/>
    </source>
</evidence>
<dbReference type="Proteomes" id="UP000092993">
    <property type="component" value="Unassembled WGS sequence"/>
</dbReference>
<comment type="caution">
    <text evidence="7">The sequence shown here is derived from an EMBL/GenBank/DDBJ whole genome shotgun (WGS) entry which is preliminary data.</text>
</comment>
<dbReference type="AlphaFoldDB" id="A0A1C7LZM3"/>
<gene>
    <name evidence="7" type="primary">dsc2</name>
    <name evidence="7" type="ORF">A0H81_09671</name>
</gene>
<comment type="subcellular location">
    <subcellularLocation>
        <location evidence="1">Membrane</location>
        <topology evidence="1">Multi-pass membrane protein</topology>
    </subcellularLocation>
</comment>
<dbReference type="PROSITE" id="PS51140">
    <property type="entry name" value="CUE"/>
    <property type="match status" value="1"/>
</dbReference>
<dbReference type="Pfam" id="PF02845">
    <property type="entry name" value="CUE"/>
    <property type="match status" value="1"/>
</dbReference>
<keyword evidence="2" id="KW-0812">Transmembrane</keyword>
<dbReference type="GO" id="GO:0004252">
    <property type="term" value="F:serine-type endopeptidase activity"/>
    <property type="evidence" value="ECO:0007669"/>
    <property type="project" value="InterPro"/>
</dbReference>
<reference evidence="7 8" key="1">
    <citation type="submission" date="2016-03" db="EMBL/GenBank/DDBJ databases">
        <title>Whole genome sequencing of Grifola frondosa 9006-11.</title>
        <authorList>
            <person name="Min B."/>
            <person name="Park H."/>
            <person name="Kim J.-G."/>
            <person name="Cho H."/>
            <person name="Oh Y.-L."/>
            <person name="Kong W.-S."/>
            <person name="Choi I.-G."/>
        </authorList>
    </citation>
    <scope>NUCLEOTIDE SEQUENCE [LARGE SCALE GENOMIC DNA]</scope>
    <source>
        <strain evidence="7 8">9006-11</strain>
    </source>
</reference>
<dbReference type="GO" id="GO:0043130">
    <property type="term" value="F:ubiquitin binding"/>
    <property type="evidence" value="ECO:0007669"/>
    <property type="project" value="InterPro"/>
</dbReference>
<dbReference type="InterPro" id="IPR003892">
    <property type="entry name" value="CUE"/>
</dbReference>
<keyword evidence="4" id="KW-0472">Membrane</keyword>
<dbReference type="InterPro" id="IPR022764">
    <property type="entry name" value="Peptidase_S54_rhomboid_dom"/>
</dbReference>
<dbReference type="CDD" id="cd14279">
    <property type="entry name" value="CUE"/>
    <property type="match status" value="1"/>
</dbReference>
<keyword evidence="8" id="KW-1185">Reference proteome</keyword>
<evidence type="ECO:0000313" key="7">
    <source>
        <dbReference type="EMBL" id="OBZ70145.1"/>
    </source>
</evidence>
<keyword evidence="7" id="KW-0436">Ligase</keyword>
<evidence type="ECO:0000259" key="6">
    <source>
        <dbReference type="PROSITE" id="PS51140"/>
    </source>
</evidence>
<dbReference type="GO" id="GO:0016874">
    <property type="term" value="F:ligase activity"/>
    <property type="evidence" value="ECO:0007669"/>
    <property type="project" value="UniProtKB-KW"/>
</dbReference>
<dbReference type="STRING" id="5627.A0A1C7LZM3"/>
<evidence type="ECO:0000256" key="4">
    <source>
        <dbReference type="ARBA" id="ARBA00023136"/>
    </source>
</evidence>
<evidence type="ECO:0000256" key="1">
    <source>
        <dbReference type="ARBA" id="ARBA00004141"/>
    </source>
</evidence>
<evidence type="ECO:0000256" key="5">
    <source>
        <dbReference type="SAM" id="MobiDB-lite"/>
    </source>
</evidence>
<evidence type="ECO:0000256" key="3">
    <source>
        <dbReference type="ARBA" id="ARBA00022989"/>
    </source>
</evidence>
<dbReference type="Pfam" id="PF01694">
    <property type="entry name" value="Rhomboid"/>
    <property type="match status" value="1"/>
</dbReference>
<dbReference type="GO" id="GO:0016020">
    <property type="term" value="C:membrane"/>
    <property type="evidence" value="ECO:0007669"/>
    <property type="project" value="UniProtKB-SubCell"/>
</dbReference>
<organism evidence="7 8">
    <name type="scientific">Grifola frondosa</name>
    <name type="common">Maitake</name>
    <name type="synonym">Polyporus frondosus</name>
    <dbReference type="NCBI Taxonomy" id="5627"/>
    <lineage>
        <taxon>Eukaryota</taxon>
        <taxon>Fungi</taxon>
        <taxon>Dikarya</taxon>
        <taxon>Basidiomycota</taxon>
        <taxon>Agaricomycotina</taxon>
        <taxon>Agaricomycetes</taxon>
        <taxon>Polyporales</taxon>
        <taxon>Grifolaceae</taxon>
        <taxon>Grifola</taxon>
    </lineage>
</organism>
<dbReference type="InterPro" id="IPR035952">
    <property type="entry name" value="Rhomboid-like_sf"/>
</dbReference>
<name>A0A1C7LZM3_GRIFR</name>
<keyword evidence="3" id="KW-1133">Transmembrane helix</keyword>
<dbReference type="SUPFAM" id="SSF144091">
    <property type="entry name" value="Rhomboid-like"/>
    <property type="match status" value="1"/>
</dbReference>
<feature type="domain" description="CUE" evidence="6">
    <location>
        <begin position="225"/>
        <end position="267"/>
    </location>
</feature>